<dbReference type="PROSITE" id="PS51450">
    <property type="entry name" value="LRR"/>
    <property type="match status" value="3"/>
</dbReference>
<evidence type="ECO:0000313" key="3">
    <source>
        <dbReference type="Proteomes" id="UP000515159"/>
    </source>
</evidence>
<proteinExistence type="predicted"/>
<protein>
    <submittedName>
        <fullName evidence="4">Leucine-rich repeat-containing protein 69</fullName>
    </submittedName>
</protein>
<dbReference type="Pfam" id="PF13855">
    <property type="entry name" value="LRR_8"/>
    <property type="match status" value="2"/>
</dbReference>
<dbReference type="SUPFAM" id="SSF52058">
    <property type="entry name" value="L domain-like"/>
    <property type="match status" value="1"/>
</dbReference>
<dbReference type="InterPro" id="IPR003591">
    <property type="entry name" value="Leu-rich_rpt_typical-subtyp"/>
</dbReference>
<name>A0A6P8QRL8_GEOSA</name>
<dbReference type="KEGG" id="gsh:117355178"/>
<dbReference type="InterPro" id="IPR001611">
    <property type="entry name" value="Leu-rich_rpt"/>
</dbReference>
<dbReference type="Pfam" id="PF00560">
    <property type="entry name" value="LRR_1"/>
    <property type="match status" value="2"/>
</dbReference>
<evidence type="ECO:0000256" key="1">
    <source>
        <dbReference type="ARBA" id="ARBA00022614"/>
    </source>
</evidence>
<gene>
    <name evidence="4" type="primary">LRRC69</name>
</gene>
<reference evidence="4" key="1">
    <citation type="submission" date="2025-08" db="UniProtKB">
        <authorList>
            <consortium name="RefSeq"/>
        </authorList>
    </citation>
    <scope>IDENTIFICATION</scope>
</reference>
<dbReference type="InterPro" id="IPR032675">
    <property type="entry name" value="LRR_dom_sf"/>
</dbReference>
<keyword evidence="3" id="KW-1185">Reference proteome</keyword>
<dbReference type="SMART" id="SM00364">
    <property type="entry name" value="LRR_BAC"/>
    <property type="match status" value="6"/>
</dbReference>
<dbReference type="PANTHER" id="PTHR45752">
    <property type="entry name" value="LEUCINE-RICH REPEAT-CONTAINING"/>
    <property type="match status" value="1"/>
</dbReference>
<dbReference type="SMART" id="SM00369">
    <property type="entry name" value="LRR_TYP"/>
    <property type="match status" value="8"/>
</dbReference>
<dbReference type="InterPro" id="IPR050715">
    <property type="entry name" value="LRR-SigEffector_domain"/>
</dbReference>
<dbReference type="InParanoid" id="A0A6P8QRL8"/>
<dbReference type="SMART" id="SM00365">
    <property type="entry name" value="LRR_SD22"/>
    <property type="match status" value="5"/>
</dbReference>
<sequence length="353" mass="40824">MLSMADLLVLRAIRGHSLVLNLDGKKLWRVPPAVSNLSLLTSLRLQNNRLAELSPELAVLSNLTVLNLGNNVFEEVPEALKYLKSLEKLYMFGNKITKISTNIFDGLQNLKILNLNNNKLTCIPSQIYRLTSLQHLSLNNNQLKCIPKEFGLMKNLFELHLTKNQLVDLPKEIGYMTNLCILYLSRNQLSELPEKLCKLKNLSILDVAGNQIQTFPTAIENLPLREFYYEDNPLLIKKTFASDYIEEVLSLREMAARYIFNYIKIGHHFLQKAIKKCPEAWNILSHKNVCTACGQEFITRWLECVKFMDMRKNMKTLRRYGDAHVIPVKVTLCSYNCYRQKDEEYQYFAIAVI</sequence>
<dbReference type="RefSeq" id="XP_033789226.1">
    <property type="nucleotide sequence ID" value="XM_033933335.1"/>
</dbReference>
<accession>A0A6P8QRL8</accession>
<dbReference type="CTD" id="100130742"/>
<dbReference type="Gene3D" id="3.80.10.10">
    <property type="entry name" value="Ribonuclease Inhibitor"/>
    <property type="match status" value="1"/>
</dbReference>
<keyword evidence="1" id="KW-0433">Leucine-rich repeat</keyword>
<dbReference type="OrthoDB" id="660555at2759"/>
<dbReference type="PANTHER" id="PTHR45752:SF1">
    <property type="entry name" value="LEUCINE-RICH REPEAT-CONTAINING PROTEIN 69"/>
    <property type="match status" value="1"/>
</dbReference>
<organism evidence="3 4">
    <name type="scientific">Geotrypetes seraphini</name>
    <name type="common">Gaboon caecilian</name>
    <name type="synonym">Caecilia seraphini</name>
    <dbReference type="NCBI Taxonomy" id="260995"/>
    <lineage>
        <taxon>Eukaryota</taxon>
        <taxon>Metazoa</taxon>
        <taxon>Chordata</taxon>
        <taxon>Craniata</taxon>
        <taxon>Vertebrata</taxon>
        <taxon>Euteleostomi</taxon>
        <taxon>Amphibia</taxon>
        <taxon>Gymnophiona</taxon>
        <taxon>Geotrypetes</taxon>
    </lineage>
</organism>
<dbReference type="AlphaFoldDB" id="A0A6P8QRL8"/>
<dbReference type="Proteomes" id="UP000515159">
    <property type="component" value="Chromosome 2"/>
</dbReference>
<dbReference type="GeneID" id="117355178"/>
<keyword evidence="2" id="KW-0677">Repeat</keyword>
<dbReference type="FunCoup" id="A0A6P8QRL8">
    <property type="interactions" value="14"/>
</dbReference>
<evidence type="ECO:0000256" key="2">
    <source>
        <dbReference type="ARBA" id="ARBA00022737"/>
    </source>
</evidence>
<evidence type="ECO:0000313" key="4">
    <source>
        <dbReference type="RefSeq" id="XP_033789226.1"/>
    </source>
</evidence>